<dbReference type="InterPro" id="IPR042099">
    <property type="entry name" value="ANL_N_sf"/>
</dbReference>
<comment type="caution">
    <text evidence="4">The sequence shown here is derived from an EMBL/GenBank/DDBJ whole genome shotgun (WGS) entry which is preliminary data.</text>
</comment>
<organism evidence="4 5">
    <name type="scientific">Arenibacter arenosicollis</name>
    <dbReference type="NCBI Taxonomy" id="2762274"/>
    <lineage>
        <taxon>Bacteria</taxon>
        <taxon>Pseudomonadati</taxon>
        <taxon>Bacteroidota</taxon>
        <taxon>Flavobacteriia</taxon>
        <taxon>Flavobacteriales</taxon>
        <taxon>Flavobacteriaceae</taxon>
        <taxon>Arenibacter</taxon>
    </lineage>
</organism>
<evidence type="ECO:0000313" key="4">
    <source>
        <dbReference type="EMBL" id="MBC8767968.1"/>
    </source>
</evidence>
<dbReference type="PROSITE" id="PS00455">
    <property type="entry name" value="AMP_BINDING"/>
    <property type="match status" value="1"/>
</dbReference>
<proteinExistence type="predicted"/>
<gene>
    <name evidence="4" type="ORF">H4O18_08190</name>
</gene>
<evidence type="ECO:0000259" key="3">
    <source>
        <dbReference type="Pfam" id="PF00501"/>
    </source>
</evidence>
<dbReference type="InterPro" id="IPR020845">
    <property type="entry name" value="AMP-binding_CS"/>
</dbReference>
<dbReference type="InterPro" id="IPR000873">
    <property type="entry name" value="AMP-dep_synth/lig_dom"/>
</dbReference>
<keyword evidence="2" id="KW-0067">ATP-binding</keyword>
<evidence type="ECO:0000313" key="5">
    <source>
        <dbReference type="Proteomes" id="UP000618952"/>
    </source>
</evidence>
<evidence type="ECO:0000256" key="1">
    <source>
        <dbReference type="ARBA" id="ARBA00022741"/>
    </source>
</evidence>
<dbReference type="Pfam" id="PF00501">
    <property type="entry name" value="AMP-binding"/>
    <property type="match status" value="1"/>
</dbReference>
<name>A0ABR7QLC3_9FLAO</name>
<dbReference type="Pfam" id="PF23562">
    <property type="entry name" value="AMP-binding_C_3"/>
    <property type="match status" value="1"/>
</dbReference>
<evidence type="ECO:0000256" key="2">
    <source>
        <dbReference type="ARBA" id="ARBA00022840"/>
    </source>
</evidence>
<dbReference type="SUPFAM" id="SSF56801">
    <property type="entry name" value="Acetyl-CoA synthetase-like"/>
    <property type="match status" value="1"/>
</dbReference>
<accession>A0ABR7QLC3</accession>
<dbReference type="RefSeq" id="WP_187583324.1">
    <property type="nucleotide sequence ID" value="NZ_JACLHY010000006.1"/>
</dbReference>
<protein>
    <submittedName>
        <fullName evidence="4">AMP-binding protein</fullName>
    </submittedName>
</protein>
<dbReference type="EMBL" id="JACLHY010000006">
    <property type="protein sequence ID" value="MBC8767968.1"/>
    <property type="molecule type" value="Genomic_DNA"/>
</dbReference>
<dbReference type="PANTHER" id="PTHR43272:SF33">
    <property type="entry name" value="AMP-BINDING DOMAIN-CONTAINING PROTEIN-RELATED"/>
    <property type="match status" value="1"/>
</dbReference>
<dbReference type="Proteomes" id="UP000618952">
    <property type="component" value="Unassembled WGS sequence"/>
</dbReference>
<keyword evidence="1" id="KW-0547">Nucleotide-binding</keyword>
<sequence>MNNFSSSMEAFLYWEKETPSKPFLIQNYESHQKSISYSDAGIEMRKLASYLLKLGLPNKSHIALLSKNCPHWIMADLAISIAGFISIPIYPTLTSEGINQILTHSESKAIIIGKLDDFASQKTGIPNIPIISVKAFGANTGIYWEDIMNQELELMDLYIPKSDDLRTIIYTSGTTGQPKGVMYTSGNFTKSSSTFTQIINLPKNPKFFSYLPLAHVAERAFCNGILFYGGQITFPHSLESFAENLEKLQPDIFFGVPRIWTKFQEKILESLPQRKLSILLSIPFVNKAIKKKIQTKLGLSKASFIASAAAPIASSLVKWYAAIGISIQQAYGMTEDCCISHTNLSGQSKIGTVGKALEGVKIKFSEEGEILILNNCLFKGYYKAPEITAEVFDKEGYFKTGDIGEYDHEGFLTITGRVKDQFKTDKGKYISPAPIELQILKNTDIEQICVVGTGIPQPIALVTVSSLGKSKSKDDLSKSLYQSILEINPSLQKHEKISKVVVMQEEWNVANGFSTPSLKIKRNSLERVFQPLYKSWFEADQNVIFKS</sequence>
<feature type="domain" description="AMP-dependent synthetase/ligase" evidence="3">
    <location>
        <begin position="15"/>
        <end position="382"/>
    </location>
</feature>
<reference evidence="4 5" key="1">
    <citation type="submission" date="2020-08" db="EMBL/GenBank/DDBJ databases">
        <title>Arenibacter gaetbuli sp. nov., isolated from a sand dune.</title>
        <authorList>
            <person name="Park S."/>
            <person name="Yoon J.-H."/>
        </authorList>
    </citation>
    <scope>NUCLEOTIDE SEQUENCE [LARGE SCALE GENOMIC DNA]</scope>
    <source>
        <strain evidence="4 5">BSSL-BM3</strain>
    </source>
</reference>
<dbReference type="PANTHER" id="PTHR43272">
    <property type="entry name" value="LONG-CHAIN-FATTY-ACID--COA LIGASE"/>
    <property type="match status" value="1"/>
</dbReference>
<keyword evidence="5" id="KW-1185">Reference proteome</keyword>
<dbReference type="Gene3D" id="3.40.50.12780">
    <property type="entry name" value="N-terminal domain of ligase-like"/>
    <property type="match status" value="1"/>
</dbReference>